<dbReference type="Pfam" id="PF22281">
    <property type="entry name" value="DUF6959"/>
    <property type="match status" value="1"/>
</dbReference>
<comment type="caution">
    <text evidence="1">The sequence shown here is derived from an EMBL/GenBank/DDBJ whole genome shotgun (WGS) entry which is preliminary data.</text>
</comment>
<keyword evidence="2" id="KW-1185">Reference proteome</keyword>
<dbReference type="AlphaFoldDB" id="A0A7W3IGF0"/>
<gene>
    <name evidence="1" type="ORF">H4O11_03370</name>
</gene>
<sequence>MNAQLATKTQTTISLYGRLGNHAVVRMPGRRHPGLIVQADTVSGFVSQLQEAQSSLRAGRLPRADAEMGLLITVLQEWYAQIEERLAEAGEAID</sequence>
<organism evidence="1 2">
    <name type="scientific">Stenotrophomonas tumulicola</name>
    <dbReference type="NCBI Taxonomy" id="1685415"/>
    <lineage>
        <taxon>Bacteria</taxon>
        <taxon>Pseudomonadati</taxon>
        <taxon>Pseudomonadota</taxon>
        <taxon>Gammaproteobacteria</taxon>
        <taxon>Lysobacterales</taxon>
        <taxon>Lysobacteraceae</taxon>
        <taxon>Stenotrophomonas</taxon>
    </lineage>
</organism>
<dbReference type="Proteomes" id="UP000547058">
    <property type="component" value="Unassembled WGS sequence"/>
</dbReference>
<evidence type="ECO:0000313" key="1">
    <source>
        <dbReference type="EMBL" id="MBA8680840.1"/>
    </source>
</evidence>
<dbReference type="InterPro" id="IPR053801">
    <property type="entry name" value="DUF6959"/>
</dbReference>
<proteinExistence type="predicted"/>
<accession>A0A7W3IGF0</accession>
<reference evidence="1 2" key="1">
    <citation type="submission" date="2020-08" db="EMBL/GenBank/DDBJ databases">
        <title>Stenotrophomonas tumulicola JCM 30961.</title>
        <authorList>
            <person name="Deng Y."/>
        </authorList>
    </citation>
    <scope>NUCLEOTIDE SEQUENCE [LARGE SCALE GENOMIC DNA]</scope>
    <source>
        <strain evidence="1 2">JCM 30961</strain>
    </source>
</reference>
<name>A0A7W3IGF0_9GAMM</name>
<evidence type="ECO:0000313" key="2">
    <source>
        <dbReference type="Proteomes" id="UP000547058"/>
    </source>
</evidence>
<dbReference type="RefSeq" id="WP_182337995.1">
    <property type="nucleotide sequence ID" value="NZ_JACGXS010000001.1"/>
</dbReference>
<protein>
    <submittedName>
        <fullName evidence="1">Uncharacterized protein</fullName>
    </submittedName>
</protein>
<dbReference type="EMBL" id="JACGXS010000001">
    <property type="protein sequence ID" value="MBA8680840.1"/>
    <property type="molecule type" value="Genomic_DNA"/>
</dbReference>